<accession>A0A919NEK0</accession>
<reference evidence="2" key="1">
    <citation type="submission" date="2021-01" db="EMBL/GenBank/DDBJ databases">
        <title>Whole genome shotgun sequence of Actinoplanes siamensis NBRC 109076.</title>
        <authorList>
            <person name="Komaki H."/>
            <person name="Tamura T."/>
        </authorList>
    </citation>
    <scope>NUCLEOTIDE SEQUENCE</scope>
    <source>
        <strain evidence="2">NBRC 109076</strain>
    </source>
</reference>
<evidence type="ECO:0000256" key="1">
    <source>
        <dbReference type="SAM" id="MobiDB-lite"/>
    </source>
</evidence>
<name>A0A919NEK0_9ACTN</name>
<evidence type="ECO:0000313" key="3">
    <source>
        <dbReference type="Proteomes" id="UP000629619"/>
    </source>
</evidence>
<proteinExistence type="predicted"/>
<organism evidence="2 3">
    <name type="scientific">Actinoplanes siamensis</name>
    <dbReference type="NCBI Taxonomy" id="1223317"/>
    <lineage>
        <taxon>Bacteria</taxon>
        <taxon>Bacillati</taxon>
        <taxon>Actinomycetota</taxon>
        <taxon>Actinomycetes</taxon>
        <taxon>Micromonosporales</taxon>
        <taxon>Micromonosporaceae</taxon>
        <taxon>Actinoplanes</taxon>
    </lineage>
</organism>
<dbReference type="Proteomes" id="UP000629619">
    <property type="component" value="Unassembled WGS sequence"/>
</dbReference>
<evidence type="ECO:0000313" key="2">
    <source>
        <dbReference type="EMBL" id="GIF09377.1"/>
    </source>
</evidence>
<gene>
    <name evidence="2" type="ORF">Asi03nite_69150</name>
</gene>
<comment type="caution">
    <text evidence="2">The sequence shown here is derived from an EMBL/GenBank/DDBJ whole genome shotgun (WGS) entry which is preliminary data.</text>
</comment>
<feature type="region of interest" description="Disordered" evidence="1">
    <location>
        <begin position="416"/>
        <end position="481"/>
    </location>
</feature>
<dbReference type="EMBL" id="BOMW01000083">
    <property type="protein sequence ID" value="GIF09377.1"/>
    <property type="molecule type" value="Genomic_DNA"/>
</dbReference>
<protein>
    <submittedName>
        <fullName evidence="2">Uncharacterized protein</fullName>
    </submittedName>
</protein>
<dbReference type="AlphaFoldDB" id="A0A919NEK0"/>
<sequence length="481" mass="52057">MDRRRDHSYESAETSEVGTDDEGLPYAIYLADWAGRYRLLCFDLDTGRGDVEDSCRRLRALLGAVGVAYVVAASGPSGGRHIWSAWPAGLPAERVHHLSTTLSGVITALDPGCLQNSKTGCVRPIGAPHRRGGRSELLPEWSDSAAIALLRRGNPSERLDALVDALVAGKPAIHRPVRDERHDRADERRRRLVIEENGQPKFAGARRELSPETHQLLYDPIPAGTDAHPIAWRCLLRLVFARYSVEDAARLLRDPAVHGLEHLRSSRSADDRPSRSRETVNAMLTRQWAKAVDAAVRMFRTVPGAPGEDLVELVAGVQMMADAVAPSRWAGQAGPADRLVLDAVCLLVLELGRPQVGASVRRVAELAGLGAATVSRSLSRLSQPDNFGHTWLVCVAAASGRDAAIWRLAATSDDNSASITTHGSHAGGTQGNPPPGFFRAHSTRSWNTTDLMSGAHEEQGSATTQREPMRPCIEEATASRT</sequence>
<keyword evidence="3" id="KW-1185">Reference proteome</keyword>